<accession>A0A165GSG2</accession>
<feature type="domain" description="Large ribosomal subunit protein uL5 N-terminal" evidence="6">
    <location>
        <begin position="197"/>
        <end position="250"/>
    </location>
</feature>
<dbReference type="RefSeq" id="XP_018188092.1">
    <property type="nucleotide sequence ID" value="XM_018331051.1"/>
</dbReference>
<evidence type="ECO:0000256" key="5">
    <source>
        <dbReference type="SAM" id="MobiDB-lite"/>
    </source>
</evidence>
<evidence type="ECO:0000313" key="8">
    <source>
        <dbReference type="EMBL" id="KZF22537.1"/>
    </source>
</evidence>
<dbReference type="InterPro" id="IPR031310">
    <property type="entry name" value="Ribosomal_uL5_N"/>
</dbReference>
<evidence type="ECO:0000256" key="4">
    <source>
        <dbReference type="ARBA" id="ARBA00040368"/>
    </source>
</evidence>
<evidence type="ECO:0000256" key="1">
    <source>
        <dbReference type="ARBA" id="ARBA00008553"/>
    </source>
</evidence>
<reference evidence="8 9" key="1">
    <citation type="journal article" date="2016" name="Fungal Biol.">
        <title>The genome of Xylona heveae provides a window into fungal endophytism.</title>
        <authorList>
            <person name="Gazis R."/>
            <person name="Kuo A."/>
            <person name="Riley R."/>
            <person name="LaButti K."/>
            <person name="Lipzen A."/>
            <person name="Lin J."/>
            <person name="Amirebrahimi M."/>
            <person name="Hesse C.N."/>
            <person name="Spatafora J.W."/>
            <person name="Henrissat B."/>
            <person name="Hainaut M."/>
            <person name="Grigoriev I.V."/>
            <person name="Hibbett D.S."/>
        </authorList>
    </citation>
    <scope>NUCLEOTIDE SEQUENCE [LARGE SCALE GENOMIC DNA]</scope>
    <source>
        <strain evidence="8 9">TC161</strain>
    </source>
</reference>
<dbReference type="PANTHER" id="PTHR11994">
    <property type="entry name" value="60S RIBOSOMAL PROTEIN L11-RELATED"/>
    <property type="match status" value="1"/>
</dbReference>
<dbReference type="InterPro" id="IPR022803">
    <property type="entry name" value="Ribosomal_uL5_dom_sf"/>
</dbReference>
<feature type="region of interest" description="Disordered" evidence="5">
    <location>
        <begin position="31"/>
        <end position="130"/>
    </location>
</feature>
<dbReference type="Gene3D" id="3.30.1440.10">
    <property type="match status" value="1"/>
</dbReference>
<sequence length="359" mass="39756">MAIREFASRLAIAGFRDARPRLSSAVCLTGHRNVSSSSSSSAPSSAAAAELADLEQSSSLSAPLPSEDVVKSFDPVKQTRERKEQLPASRYNFRPPKYYRGPFHPHQPPSPSAPESREFVPGPFSDPRLAQTYTSTIEPDLMTLTYQHLPPGFRPPPKAPRLRTWDGTSPYHKNRPARGPRGGAVLRLLKQHRTFRNVPELTGITVHTMVPKAQEDSGHLHVAGMILQAITNVRATAHKARHSVNTWDLREGRWVSLTCDLKGEEMHHFLGKCIDLVLPKIKDWRGVRGSTGDSSGNITFGLTSEAIAMFPEIEINYDMYPPQMIPGLHITIKTSATNDRDARLLLSAMGIPFYGKLVD</sequence>
<evidence type="ECO:0000313" key="9">
    <source>
        <dbReference type="Proteomes" id="UP000076632"/>
    </source>
</evidence>
<comment type="similarity">
    <text evidence="1">Belongs to the universal ribosomal protein uL5 family.</text>
</comment>
<dbReference type="Pfam" id="PF00281">
    <property type="entry name" value="Ribosomal_L5"/>
    <property type="match status" value="1"/>
</dbReference>
<dbReference type="GO" id="GO:0005840">
    <property type="term" value="C:ribosome"/>
    <property type="evidence" value="ECO:0007669"/>
    <property type="project" value="UniProtKB-KW"/>
</dbReference>
<dbReference type="STRING" id="1328760.A0A165GSG2"/>
<dbReference type="InterPro" id="IPR031309">
    <property type="entry name" value="Ribosomal_uL5_C"/>
</dbReference>
<proteinExistence type="inferred from homology"/>
<feature type="compositionally biased region" description="Low complexity" evidence="5">
    <location>
        <begin position="35"/>
        <end position="62"/>
    </location>
</feature>
<dbReference type="InterPro" id="IPR002132">
    <property type="entry name" value="Ribosomal_uL5"/>
</dbReference>
<dbReference type="FunFam" id="3.30.1440.10:FF:000001">
    <property type="entry name" value="50S ribosomal protein L5"/>
    <property type="match status" value="1"/>
</dbReference>
<feature type="domain" description="Large ribosomal subunit protein uL5 C-terminal" evidence="7">
    <location>
        <begin position="255"/>
        <end position="353"/>
    </location>
</feature>
<name>A0A165GSG2_XYLHT</name>
<dbReference type="OrthoDB" id="539541at2759"/>
<dbReference type="InParanoid" id="A0A165GSG2"/>
<evidence type="ECO:0000256" key="2">
    <source>
        <dbReference type="ARBA" id="ARBA00022980"/>
    </source>
</evidence>
<dbReference type="GO" id="GO:1990904">
    <property type="term" value="C:ribonucleoprotein complex"/>
    <property type="evidence" value="ECO:0007669"/>
    <property type="project" value="UniProtKB-KW"/>
</dbReference>
<evidence type="ECO:0000259" key="6">
    <source>
        <dbReference type="Pfam" id="PF00281"/>
    </source>
</evidence>
<keyword evidence="2 8" id="KW-0689">Ribosomal protein</keyword>
<protein>
    <recommendedName>
        <fullName evidence="4">Large ribosomal subunit protein uL5m</fullName>
    </recommendedName>
</protein>
<evidence type="ECO:0000259" key="7">
    <source>
        <dbReference type="Pfam" id="PF00673"/>
    </source>
</evidence>
<dbReference type="GO" id="GO:0003735">
    <property type="term" value="F:structural constituent of ribosome"/>
    <property type="evidence" value="ECO:0007669"/>
    <property type="project" value="InterPro"/>
</dbReference>
<keyword evidence="9" id="KW-1185">Reference proteome</keyword>
<evidence type="ECO:0000256" key="3">
    <source>
        <dbReference type="ARBA" id="ARBA00023274"/>
    </source>
</evidence>
<dbReference type="EMBL" id="KV407458">
    <property type="protein sequence ID" value="KZF22537.1"/>
    <property type="molecule type" value="Genomic_DNA"/>
</dbReference>
<keyword evidence="3" id="KW-0687">Ribonucleoprotein</keyword>
<gene>
    <name evidence="8" type="ORF">L228DRAFT_238483</name>
</gene>
<dbReference type="AlphaFoldDB" id="A0A165GSG2"/>
<dbReference type="OMA" id="HITIHTT"/>
<organism evidence="8 9">
    <name type="scientific">Xylona heveae (strain CBS 132557 / TC161)</name>
    <dbReference type="NCBI Taxonomy" id="1328760"/>
    <lineage>
        <taxon>Eukaryota</taxon>
        <taxon>Fungi</taxon>
        <taxon>Dikarya</taxon>
        <taxon>Ascomycota</taxon>
        <taxon>Pezizomycotina</taxon>
        <taxon>Xylonomycetes</taxon>
        <taxon>Xylonales</taxon>
        <taxon>Xylonaceae</taxon>
        <taxon>Xylona</taxon>
    </lineage>
</organism>
<dbReference type="GeneID" id="28896188"/>
<dbReference type="Pfam" id="PF00673">
    <property type="entry name" value="Ribosomal_L5_C"/>
    <property type="match status" value="1"/>
</dbReference>
<dbReference type="GO" id="GO:0006412">
    <property type="term" value="P:translation"/>
    <property type="evidence" value="ECO:0007669"/>
    <property type="project" value="InterPro"/>
</dbReference>
<dbReference type="Proteomes" id="UP000076632">
    <property type="component" value="Unassembled WGS sequence"/>
</dbReference>
<dbReference type="FunCoup" id="A0A165GSG2">
    <property type="interactions" value="589"/>
</dbReference>
<dbReference type="SUPFAM" id="SSF55282">
    <property type="entry name" value="RL5-like"/>
    <property type="match status" value="1"/>
</dbReference>